<dbReference type="InterPro" id="IPR013783">
    <property type="entry name" value="Ig-like_fold"/>
</dbReference>
<dbReference type="OrthoDB" id="8825892at2759"/>
<evidence type="ECO:0000259" key="7">
    <source>
        <dbReference type="PROSITE" id="PS50853"/>
    </source>
</evidence>
<feature type="domain" description="Ig-like" evidence="6">
    <location>
        <begin position="1"/>
        <end position="77"/>
    </location>
</feature>
<dbReference type="SUPFAM" id="SSF49265">
    <property type="entry name" value="Fibronectin type III"/>
    <property type="match status" value="1"/>
</dbReference>
<dbReference type="InterPro" id="IPR013098">
    <property type="entry name" value="Ig_I-set"/>
</dbReference>
<comment type="subcellular location">
    <subcellularLocation>
        <location evidence="1">Membrane</location>
        <topology evidence="1">Single-pass membrane protein</topology>
    </subcellularLocation>
</comment>
<dbReference type="InterPro" id="IPR003599">
    <property type="entry name" value="Ig_sub"/>
</dbReference>
<dbReference type="PANTHER" id="PTHR23278">
    <property type="entry name" value="SIDESTEP PROTEIN"/>
    <property type="match status" value="1"/>
</dbReference>
<feature type="domain" description="Ig-like" evidence="6">
    <location>
        <begin position="96"/>
        <end position="186"/>
    </location>
</feature>
<dbReference type="AlphaFoldDB" id="A0A8X6WU70"/>
<dbReference type="GO" id="GO:0009653">
    <property type="term" value="P:anatomical structure morphogenesis"/>
    <property type="evidence" value="ECO:0007669"/>
    <property type="project" value="UniProtKB-ARBA"/>
</dbReference>
<feature type="compositionally biased region" description="Basic and acidic residues" evidence="5">
    <location>
        <begin position="395"/>
        <end position="417"/>
    </location>
</feature>
<evidence type="ECO:0000259" key="6">
    <source>
        <dbReference type="PROSITE" id="PS50835"/>
    </source>
</evidence>
<evidence type="ECO:0000256" key="2">
    <source>
        <dbReference type="ARBA" id="ARBA00022737"/>
    </source>
</evidence>
<feature type="domain" description="Fibronectin type-III" evidence="7">
    <location>
        <begin position="295"/>
        <end position="390"/>
    </location>
</feature>
<dbReference type="Gene3D" id="2.60.40.10">
    <property type="entry name" value="Immunoglobulins"/>
    <property type="match status" value="4"/>
</dbReference>
<evidence type="ECO:0000256" key="1">
    <source>
        <dbReference type="ARBA" id="ARBA00004167"/>
    </source>
</evidence>
<dbReference type="InterPro" id="IPR003598">
    <property type="entry name" value="Ig_sub2"/>
</dbReference>
<dbReference type="PANTHER" id="PTHR23278:SF19">
    <property type="entry name" value="OBSCURIN"/>
    <property type="match status" value="1"/>
</dbReference>
<gene>
    <name evidence="8" type="primary">AVEN_159442_1</name>
    <name evidence="8" type="ORF">TNIN_257231</name>
</gene>
<evidence type="ECO:0000313" key="8">
    <source>
        <dbReference type="EMBL" id="GFY41394.1"/>
    </source>
</evidence>
<dbReference type="InterPro" id="IPR036116">
    <property type="entry name" value="FN3_sf"/>
</dbReference>
<evidence type="ECO:0000256" key="4">
    <source>
        <dbReference type="ARBA" id="ARBA00023157"/>
    </source>
</evidence>
<accession>A0A8X6WU70</accession>
<dbReference type="InterPro" id="IPR003961">
    <property type="entry name" value="FN3_dom"/>
</dbReference>
<dbReference type="Pfam" id="PF00041">
    <property type="entry name" value="fn3"/>
    <property type="match status" value="1"/>
</dbReference>
<dbReference type="GO" id="GO:0030154">
    <property type="term" value="P:cell differentiation"/>
    <property type="evidence" value="ECO:0007669"/>
    <property type="project" value="UniProtKB-ARBA"/>
</dbReference>
<dbReference type="SMART" id="SM00060">
    <property type="entry name" value="FN3"/>
    <property type="match status" value="1"/>
</dbReference>
<evidence type="ECO:0000256" key="5">
    <source>
        <dbReference type="SAM" id="MobiDB-lite"/>
    </source>
</evidence>
<dbReference type="PROSITE" id="PS50835">
    <property type="entry name" value="IG_LIKE"/>
    <property type="match status" value="2"/>
</dbReference>
<feature type="region of interest" description="Disordered" evidence="5">
    <location>
        <begin position="392"/>
        <end position="417"/>
    </location>
</feature>
<dbReference type="Pfam" id="PF08205">
    <property type="entry name" value="C2-set_2"/>
    <property type="match status" value="1"/>
</dbReference>
<reference evidence="8" key="1">
    <citation type="submission" date="2020-08" db="EMBL/GenBank/DDBJ databases">
        <title>Multicomponent nature underlies the extraordinary mechanical properties of spider dragline silk.</title>
        <authorList>
            <person name="Kono N."/>
            <person name="Nakamura H."/>
            <person name="Mori M."/>
            <person name="Yoshida Y."/>
            <person name="Ohtoshi R."/>
            <person name="Malay A.D."/>
            <person name="Moran D.A.P."/>
            <person name="Tomita M."/>
            <person name="Numata K."/>
            <person name="Arakawa K."/>
        </authorList>
    </citation>
    <scope>NUCLEOTIDE SEQUENCE</scope>
</reference>
<dbReference type="SMART" id="SM00408">
    <property type="entry name" value="IGc2"/>
    <property type="match status" value="1"/>
</dbReference>
<dbReference type="SUPFAM" id="SSF48726">
    <property type="entry name" value="Immunoglobulin"/>
    <property type="match status" value="3"/>
</dbReference>
<dbReference type="InterPro" id="IPR007110">
    <property type="entry name" value="Ig-like_dom"/>
</dbReference>
<keyword evidence="3" id="KW-0472">Membrane</keyword>
<dbReference type="GO" id="GO:0016020">
    <property type="term" value="C:membrane"/>
    <property type="evidence" value="ECO:0007669"/>
    <property type="project" value="UniProtKB-SubCell"/>
</dbReference>
<dbReference type="SMART" id="SM00409">
    <property type="entry name" value="IG"/>
    <property type="match status" value="2"/>
</dbReference>
<evidence type="ECO:0000256" key="3">
    <source>
        <dbReference type="ARBA" id="ARBA00023136"/>
    </source>
</evidence>
<dbReference type="CDD" id="cd00063">
    <property type="entry name" value="FN3"/>
    <property type="match status" value="1"/>
</dbReference>
<keyword evidence="4" id="KW-1015">Disulfide bond</keyword>
<dbReference type="PROSITE" id="PS50853">
    <property type="entry name" value="FN3"/>
    <property type="match status" value="1"/>
</dbReference>
<dbReference type="Proteomes" id="UP000886998">
    <property type="component" value="Unassembled WGS sequence"/>
</dbReference>
<dbReference type="Pfam" id="PF07679">
    <property type="entry name" value="I-set"/>
    <property type="match status" value="1"/>
</dbReference>
<protein>
    <submittedName>
        <fullName evidence="8">Uncharacterized protein</fullName>
    </submittedName>
</protein>
<dbReference type="InterPro" id="IPR036179">
    <property type="entry name" value="Ig-like_dom_sf"/>
</dbReference>
<organism evidence="8 9">
    <name type="scientific">Trichonephila inaurata madagascariensis</name>
    <dbReference type="NCBI Taxonomy" id="2747483"/>
    <lineage>
        <taxon>Eukaryota</taxon>
        <taxon>Metazoa</taxon>
        <taxon>Ecdysozoa</taxon>
        <taxon>Arthropoda</taxon>
        <taxon>Chelicerata</taxon>
        <taxon>Arachnida</taxon>
        <taxon>Araneae</taxon>
        <taxon>Araneomorphae</taxon>
        <taxon>Entelegynae</taxon>
        <taxon>Araneoidea</taxon>
        <taxon>Nephilidae</taxon>
        <taxon>Trichonephila</taxon>
        <taxon>Trichonephila inaurata</taxon>
    </lineage>
</organism>
<comment type="caution">
    <text evidence="8">The sequence shown here is derived from an EMBL/GenBank/DDBJ whole genome shotgun (WGS) entry which is preliminary data.</text>
</comment>
<feature type="region of interest" description="Disordered" evidence="5">
    <location>
        <begin position="452"/>
        <end position="476"/>
    </location>
</feature>
<keyword evidence="2" id="KW-0677">Repeat</keyword>
<keyword evidence="9" id="KW-1185">Reference proteome</keyword>
<dbReference type="EMBL" id="BMAV01002481">
    <property type="protein sequence ID" value="GFY41394.1"/>
    <property type="molecule type" value="Genomic_DNA"/>
</dbReference>
<name>A0A8X6WU70_9ARAC</name>
<evidence type="ECO:0000313" key="9">
    <source>
        <dbReference type="Proteomes" id="UP000886998"/>
    </source>
</evidence>
<sequence length="476" mass="52426">MIEGDRQPLSAHKTVELVCRATGSRPPAVISWWKGTSKLKALKDNISVDGNVTTSIITMTPSSEDNGKHLSCRAENSLIAGSAIEYGWKLEVHYIPQLTLRLGSKLRHSHIQEGNDVYLDCSIIASPWVNEIGWRFGGKELHTNTSAGIIVSNQSLVLQKVQRTSRGHYTCVASNSEGEGESNVVQLRVQYSPLCKSGQKVVYGAARHEAVNVLCEVEADPRQVNFHWEFNSSSDNLQVLRFVPEGLRSVATYIPRTEQDYGTLLCFAENSVGRQKEPCVYIVVPAEPPVCLPGPPDPVQNCFVTNQTEDSFRVECNEGYDGGVSQHFVLEVYDAVNNVLQTNKTSNEPLFNVKGLLPGTDYLIIVYAMNSKGRSESIALRTSTLTTPESLTRVDAQDSSKDDKCQTPLRKDTDDEWKSCSCAGEEKCPDIIPAPLREGTIEDDDDLCGDGLHWRTSSVDSGPGILTPESYSRSKL</sequence>
<feature type="non-terminal residue" evidence="8">
    <location>
        <position position="1"/>
    </location>
</feature>
<dbReference type="InterPro" id="IPR013162">
    <property type="entry name" value="CD80_C2-set"/>
</dbReference>
<proteinExistence type="predicted"/>